<dbReference type="GO" id="GO:0022625">
    <property type="term" value="C:cytosolic large ribosomal subunit"/>
    <property type="evidence" value="ECO:0007669"/>
    <property type="project" value="TreeGrafter"/>
</dbReference>
<comment type="caution">
    <text evidence="8">The sequence shown here is derived from an EMBL/GenBank/DDBJ whole genome shotgun (WGS) entry which is preliminary data.</text>
</comment>
<keyword evidence="3 5" id="KW-0687">Ribonucleoprotein</keyword>
<accession>A0A523XS71</accession>
<dbReference type="SUPFAM" id="SSF50104">
    <property type="entry name" value="Translation proteins SH3-like domain"/>
    <property type="match status" value="1"/>
</dbReference>
<dbReference type="PANTHER" id="PTHR15680:SF9">
    <property type="entry name" value="LARGE RIBOSOMAL SUBUNIT PROTEIN BL19M"/>
    <property type="match status" value="1"/>
</dbReference>
<evidence type="ECO:0000256" key="2">
    <source>
        <dbReference type="ARBA" id="ARBA00022980"/>
    </source>
</evidence>
<dbReference type="Proteomes" id="UP000315525">
    <property type="component" value="Unassembled WGS sequence"/>
</dbReference>
<evidence type="ECO:0000256" key="1">
    <source>
        <dbReference type="ARBA" id="ARBA00005781"/>
    </source>
</evidence>
<dbReference type="GO" id="GO:0003735">
    <property type="term" value="F:structural constituent of ribosome"/>
    <property type="evidence" value="ECO:0007669"/>
    <property type="project" value="InterPro"/>
</dbReference>
<dbReference type="EMBL" id="SOIP01000163">
    <property type="protein sequence ID" value="TET82122.1"/>
    <property type="molecule type" value="Genomic_DNA"/>
</dbReference>
<dbReference type="Proteomes" id="UP000315534">
    <property type="component" value="Unassembled WGS sequence"/>
</dbReference>
<evidence type="ECO:0000256" key="3">
    <source>
        <dbReference type="ARBA" id="ARBA00023274"/>
    </source>
</evidence>
<evidence type="ECO:0000313" key="7">
    <source>
        <dbReference type="EMBL" id="TET45112.1"/>
    </source>
</evidence>
<dbReference type="InterPro" id="IPR008991">
    <property type="entry name" value="Translation_prot_SH3-like_sf"/>
</dbReference>
<comment type="function">
    <text evidence="5 6">This protein is located at the 30S-50S ribosomal subunit interface and may play a role in the structure and function of the aminoacyl-tRNA binding site.</text>
</comment>
<evidence type="ECO:0000256" key="5">
    <source>
        <dbReference type="HAMAP-Rule" id="MF_00402"/>
    </source>
</evidence>
<dbReference type="PANTHER" id="PTHR15680">
    <property type="entry name" value="RIBOSOMAL PROTEIN L19"/>
    <property type="match status" value="1"/>
</dbReference>
<dbReference type="HAMAP" id="MF_00402">
    <property type="entry name" value="Ribosomal_bL19"/>
    <property type="match status" value="1"/>
</dbReference>
<gene>
    <name evidence="5 8" type="primary">rplS</name>
    <name evidence="8" type="ORF">E3J38_02700</name>
    <name evidence="7" type="ORF">E3J62_08340</name>
</gene>
<evidence type="ECO:0000313" key="9">
    <source>
        <dbReference type="Proteomes" id="UP000315525"/>
    </source>
</evidence>
<dbReference type="EMBL" id="SOJN01000094">
    <property type="protein sequence ID" value="TET45112.1"/>
    <property type="molecule type" value="Genomic_DNA"/>
</dbReference>
<dbReference type="NCBIfam" id="TIGR01024">
    <property type="entry name" value="rplS_bact"/>
    <property type="match status" value="1"/>
</dbReference>
<evidence type="ECO:0000313" key="10">
    <source>
        <dbReference type="Proteomes" id="UP000315534"/>
    </source>
</evidence>
<evidence type="ECO:0000256" key="6">
    <source>
        <dbReference type="RuleBase" id="RU000559"/>
    </source>
</evidence>
<dbReference type="InterPro" id="IPR018257">
    <property type="entry name" value="Ribosomal_bL19_CS"/>
</dbReference>
<organism evidence="8 10">
    <name type="scientific">candidate division TA06 bacterium</name>
    <dbReference type="NCBI Taxonomy" id="2250710"/>
    <lineage>
        <taxon>Bacteria</taxon>
        <taxon>Bacteria division TA06</taxon>
    </lineage>
</organism>
<dbReference type="PIRSF" id="PIRSF002191">
    <property type="entry name" value="Ribosomal_L19"/>
    <property type="match status" value="1"/>
</dbReference>
<dbReference type="PRINTS" id="PR00061">
    <property type="entry name" value="RIBOSOMALL19"/>
</dbReference>
<dbReference type="InterPro" id="IPR038657">
    <property type="entry name" value="Ribosomal_bL19_sf"/>
</dbReference>
<name>A0A523XS71_UNCT6</name>
<keyword evidence="2 5" id="KW-0689">Ribosomal protein</keyword>
<dbReference type="InterPro" id="IPR001857">
    <property type="entry name" value="Ribosomal_bL19"/>
</dbReference>
<dbReference type="Gene3D" id="2.30.30.790">
    <property type="match status" value="1"/>
</dbReference>
<comment type="similarity">
    <text evidence="1 5 6">Belongs to the bacterial ribosomal protein bL19 family.</text>
</comment>
<proteinExistence type="inferred from homology"/>
<dbReference type="PROSITE" id="PS01015">
    <property type="entry name" value="RIBOSOMAL_L19"/>
    <property type="match status" value="1"/>
</dbReference>
<evidence type="ECO:0000256" key="4">
    <source>
        <dbReference type="ARBA" id="ARBA00035171"/>
    </source>
</evidence>
<dbReference type="GO" id="GO:0006412">
    <property type="term" value="P:translation"/>
    <property type="evidence" value="ECO:0007669"/>
    <property type="project" value="UniProtKB-UniRule"/>
</dbReference>
<sequence length="113" mass="12985">MDPIRSIEKEYEKPDLAKFGSGDLVLVHTKIEEGGKTRIQRFQGTVIRTRGVGLGKTFTVRKVTEGVGVERTFLLNSPNISKIELLRRGKVRRSKLYYLRQRRGKAAKIEEKR</sequence>
<dbReference type="Pfam" id="PF01245">
    <property type="entry name" value="Ribosomal_L19"/>
    <property type="match status" value="1"/>
</dbReference>
<evidence type="ECO:0000313" key="8">
    <source>
        <dbReference type="EMBL" id="TET82122.1"/>
    </source>
</evidence>
<reference evidence="9 10" key="1">
    <citation type="submission" date="2019-03" db="EMBL/GenBank/DDBJ databases">
        <title>Metabolic potential of uncultured bacteria and archaea associated with petroleum seepage in deep-sea sediments.</title>
        <authorList>
            <person name="Dong X."/>
            <person name="Hubert C."/>
        </authorList>
    </citation>
    <scope>NUCLEOTIDE SEQUENCE [LARGE SCALE GENOMIC DNA]</scope>
    <source>
        <strain evidence="8">E29_bin36</strain>
        <strain evidence="7">E44_bin18</strain>
    </source>
</reference>
<dbReference type="AlphaFoldDB" id="A0A523XS71"/>
<protein>
    <recommendedName>
        <fullName evidence="4 5">Large ribosomal subunit protein bL19</fullName>
    </recommendedName>
</protein>